<feature type="binding site" evidence="6">
    <location>
        <position position="63"/>
    </location>
    <ligand>
        <name>Zn(2+)</name>
        <dbReference type="ChEBI" id="CHEBI:29105"/>
        <label>1</label>
    </ligand>
</feature>
<feature type="binding site" evidence="6">
    <location>
        <position position="278"/>
    </location>
    <ligand>
        <name>substrate</name>
    </ligand>
</feature>
<dbReference type="EMBL" id="WPAF01000032">
    <property type="protein sequence ID" value="KAF0133190.1"/>
    <property type="molecule type" value="Genomic_DNA"/>
</dbReference>
<feature type="binding site" evidence="6">
    <location>
        <position position="95"/>
    </location>
    <ligand>
        <name>substrate</name>
    </ligand>
</feature>
<dbReference type="CDD" id="cd01317">
    <property type="entry name" value="DHOase_IIa"/>
    <property type="match status" value="1"/>
</dbReference>
<dbReference type="NCBIfam" id="TIGR00857">
    <property type="entry name" value="pyrC_multi"/>
    <property type="match status" value="1"/>
</dbReference>
<evidence type="ECO:0000313" key="9">
    <source>
        <dbReference type="Proteomes" id="UP000488506"/>
    </source>
</evidence>
<proteinExistence type="inferred from homology"/>
<dbReference type="InterPro" id="IPR011059">
    <property type="entry name" value="Metal-dep_hydrolase_composite"/>
</dbReference>
<comment type="catalytic activity">
    <reaction evidence="6">
        <text>(S)-dihydroorotate + H2O = N-carbamoyl-L-aspartate + H(+)</text>
        <dbReference type="Rhea" id="RHEA:24296"/>
        <dbReference type="ChEBI" id="CHEBI:15377"/>
        <dbReference type="ChEBI" id="CHEBI:15378"/>
        <dbReference type="ChEBI" id="CHEBI:30864"/>
        <dbReference type="ChEBI" id="CHEBI:32814"/>
        <dbReference type="EC" id="3.5.2.3"/>
    </reaction>
</comment>
<evidence type="ECO:0000256" key="1">
    <source>
        <dbReference type="ARBA" id="ARBA00002368"/>
    </source>
</evidence>
<dbReference type="InterPro" id="IPR002195">
    <property type="entry name" value="Dihydroorotase_CS"/>
</dbReference>
<dbReference type="GO" id="GO:0005737">
    <property type="term" value="C:cytoplasm"/>
    <property type="evidence" value="ECO:0007669"/>
    <property type="project" value="TreeGrafter"/>
</dbReference>
<comment type="caution">
    <text evidence="6">Lacks conserved residue(s) required for the propagation of feature annotation.</text>
</comment>
<evidence type="ECO:0000256" key="3">
    <source>
        <dbReference type="ARBA" id="ARBA00022723"/>
    </source>
</evidence>
<feature type="binding site" evidence="6">
    <location>
        <position position="232"/>
    </location>
    <ligand>
        <name>Zn(2+)</name>
        <dbReference type="ChEBI" id="CHEBI:29105"/>
        <label>2</label>
    </ligand>
</feature>
<evidence type="ECO:0000256" key="2">
    <source>
        <dbReference type="ARBA" id="ARBA00010286"/>
    </source>
</evidence>
<feature type="binding site" evidence="6">
    <location>
        <position position="180"/>
    </location>
    <ligand>
        <name>Zn(2+)</name>
        <dbReference type="ChEBI" id="CHEBI:29105"/>
        <label>2</label>
    </ligand>
</feature>
<feature type="binding site" evidence="6">
    <location>
        <position position="309"/>
    </location>
    <ligand>
        <name>substrate</name>
    </ligand>
</feature>
<dbReference type="PANTHER" id="PTHR43668">
    <property type="entry name" value="ALLANTOINASE"/>
    <property type="match status" value="1"/>
</dbReference>
<feature type="domain" description="Dihydroorotase catalytic" evidence="7">
    <location>
        <begin position="51"/>
        <end position="238"/>
    </location>
</feature>
<feature type="binding site" evidence="6">
    <location>
        <position position="305"/>
    </location>
    <ligand>
        <name>Zn(2+)</name>
        <dbReference type="ChEBI" id="CHEBI:29105"/>
        <label>1</label>
    </ligand>
</feature>
<feature type="binding site" evidence="6">
    <location>
        <position position="61"/>
    </location>
    <ligand>
        <name>Zn(2+)</name>
        <dbReference type="ChEBI" id="CHEBI:29105"/>
        <label>1</label>
    </ligand>
</feature>
<dbReference type="SUPFAM" id="SSF51338">
    <property type="entry name" value="Composite domain of metallo-dependent hydrolases"/>
    <property type="match status" value="1"/>
</dbReference>
<dbReference type="PROSITE" id="PS00483">
    <property type="entry name" value="DIHYDROOROTASE_2"/>
    <property type="match status" value="1"/>
</dbReference>
<dbReference type="GO" id="GO:0006145">
    <property type="term" value="P:purine nucleobase catabolic process"/>
    <property type="evidence" value="ECO:0007669"/>
    <property type="project" value="TreeGrafter"/>
</dbReference>
<dbReference type="UniPathway" id="UPA00070">
    <property type="reaction ID" value="UER00117"/>
</dbReference>
<dbReference type="PANTHER" id="PTHR43668:SF2">
    <property type="entry name" value="ALLANTOINASE"/>
    <property type="match status" value="1"/>
</dbReference>
<comment type="cofactor">
    <cofactor evidence="6">
        <name>Zn(2+)</name>
        <dbReference type="ChEBI" id="CHEBI:29105"/>
    </cofactor>
    <text evidence="6">Binds 2 Zn(2+) ions per subunit.</text>
</comment>
<feature type="binding site" evidence="6">
    <location>
        <position position="153"/>
    </location>
    <ligand>
        <name>Zn(2+)</name>
        <dbReference type="ChEBI" id="CHEBI:29105"/>
        <label>2</label>
    </ligand>
</feature>
<dbReference type="Pfam" id="PF12890">
    <property type="entry name" value="DHOase"/>
    <property type="match status" value="1"/>
</dbReference>
<dbReference type="HAMAP" id="MF_00220_B">
    <property type="entry name" value="PyrC_classI_B"/>
    <property type="match status" value="1"/>
</dbReference>
<protein>
    <recommendedName>
        <fullName evidence="6">Dihydroorotase</fullName>
        <shortName evidence="6">DHOase</shortName>
        <ecNumber evidence="6">3.5.2.3</ecNumber>
    </recommendedName>
</protein>
<comment type="function">
    <text evidence="1 6">Catalyzes the reversible cyclization of carbamoyl aspartate to dihydroorotate.</text>
</comment>
<dbReference type="GO" id="GO:0008270">
    <property type="term" value="F:zinc ion binding"/>
    <property type="evidence" value="ECO:0007669"/>
    <property type="project" value="UniProtKB-UniRule"/>
</dbReference>
<sequence length="429" mass="46294">MDLLIKSGRVIDPATSFDDKADVLVINGKIKAISKKLSAAKNMPTLDADGLLVIPGLIDMHCHLRDPGDPEEETIVSGTRSAALGGFTSIACMANTLPPIDSPALIKYITSKARMEGIINVFPIGAVSKGLKGEELVEIGRMIQEGAVAFSDDGQPIMNSEIMRRALEYVRQFDATIISHCEDLGLTKGGLMNESYTSTVLGLKGIPSLAEETMVARDIMLAKEFGRLHIAHVSSKKSVELIRGAKKEGINITAETCPHYFTLTEEEVEEFNTDAKVNPPLRSEKDLEAVVKGLKDGSIDVIATDHAPHRSEEKNIEFGAAANGMVGFETALALVLTELVGTGFLSIINAIEKMTVNPAKILNIKKGVLKEGWDADIAVIDPNAEWTVDVNKFASKSKNSPYHGWTLKGKVLYTIVGGRIIVKDGKLAF</sequence>
<evidence type="ECO:0000256" key="5">
    <source>
        <dbReference type="ARBA" id="ARBA00022975"/>
    </source>
</evidence>
<organism evidence="8 9">
    <name type="scientific">Candidatus Saganbacteria bacterium</name>
    <dbReference type="NCBI Taxonomy" id="2575572"/>
    <lineage>
        <taxon>Bacteria</taxon>
        <taxon>Bacillati</taxon>
        <taxon>Saganbacteria</taxon>
    </lineage>
</organism>
<dbReference type="AlphaFoldDB" id="A0A833KZY7"/>
<evidence type="ECO:0000259" key="7">
    <source>
        <dbReference type="Pfam" id="PF12890"/>
    </source>
</evidence>
<name>A0A833KZY7_UNCSA</name>
<comment type="pathway">
    <text evidence="6">Pyrimidine metabolism; UMP biosynthesis via de novo pathway; (S)-dihydroorotate from bicarbonate: step 3/3.</text>
</comment>
<feature type="binding site" evidence="6">
    <location>
        <begin position="63"/>
        <end position="65"/>
    </location>
    <ligand>
        <name>substrate</name>
    </ligand>
</feature>
<dbReference type="Gene3D" id="3.20.20.140">
    <property type="entry name" value="Metal-dependent hydrolases"/>
    <property type="match status" value="1"/>
</dbReference>
<feature type="active site" evidence="6">
    <location>
        <position position="305"/>
    </location>
</feature>
<dbReference type="Gene3D" id="2.30.40.10">
    <property type="entry name" value="Urease, subunit C, domain 1"/>
    <property type="match status" value="1"/>
</dbReference>
<evidence type="ECO:0000313" key="8">
    <source>
        <dbReference type="EMBL" id="KAF0133190.1"/>
    </source>
</evidence>
<accession>A0A833KZY7</accession>
<dbReference type="InterPro" id="IPR024403">
    <property type="entry name" value="DHOase_cat"/>
</dbReference>
<dbReference type="GO" id="GO:0044205">
    <property type="term" value="P:'de novo' UMP biosynthetic process"/>
    <property type="evidence" value="ECO:0007669"/>
    <property type="project" value="UniProtKB-UniRule"/>
</dbReference>
<gene>
    <name evidence="6" type="primary">pyrC</name>
    <name evidence="8" type="ORF">FD145_1391</name>
</gene>
<feature type="binding site" evidence="6">
    <location>
        <position position="153"/>
    </location>
    <ligand>
        <name>Zn(2+)</name>
        <dbReference type="ChEBI" id="CHEBI:29105"/>
        <label>1</label>
    </ligand>
</feature>
<dbReference type="InterPro" id="IPR032466">
    <property type="entry name" value="Metal_Hydrolase"/>
</dbReference>
<evidence type="ECO:0000256" key="6">
    <source>
        <dbReference type="HAMAP-Rule" id="MF_00220"/>
    </source>
</evidence>
<dbReference type="EC" id="3.5.2.3" evidence="6"/>
<keyword evidence="4 6" id="KW-0378">Hydrolase</keyword>
<dbReference type="InterPro" id="IPR050138">
    <property type="entry name" value="DHOase/Allantoinase_Hydrolase"/>
</dbReference>
<dbReference type="GO" id="GO:0004038">
    <property type="term" value="F:allantoinase activity"/>
    <property type="evidence" value="ECO:0007669"/>
    <property type="project" value="TreeGrafter"/>
</dbReference>
<keyword evidence="6" id="KW-0862">Zinc</keyword>
<reference evidence="8 9" key="1">
    <citation type="submission" date="2019-12" db="EMBL/GenBank/DDBJ databases">
        <authorList>
            <person name="Wolfe R."/>
            <person name="Danczak R."/>
            <person name="Wilkins M."/>
        </authorList>
    </citation>
    <scope>NUCLEOTIDE SEQUENCE [LARGE SCALE GENOMIC DNA]</scope>
    <source>
        <strain evidence="8">X2_MaxBin.013</strain>
    </source>
</reference>
<dbReference type="SUPFAM" id="SSF51556">
    <property type="entry name" value="Metallo-dependent hydrolases"/>
    <property type="match status" value="1"/>
</dbReference>
<comment type="caution">
    <text evidence="8">The sequence shown here is derived from an EMBL/GenBank/DDBJ whole genome shotgun (WGS) entry which is preliminary data.</text>
</comment>
<dbReference type="Proteomes" id="UP000488506">
    <property type="component" value="Unassembled WGS sequence"/>
</dbReference>
<evidence type="ECO:0000256" key="4">
    <source>
        <dbReference type="ARBA" id="ARBA00022801"/>
    </source>
</evidence>
<comment type="similarity">
    <text evidence="2 6">Belongs to the metallo-dependent hydrolases superfamily. DHOase family. Class I DHOase subfamily.</text>
</comment>
<keyword evidence="3 6" id="KW-0479">Metal-binding</keyword>
<dbReference type="GO" id="GO:0004151">
    <property type="term" value="F:dihydroorotase activity"/>
    <property type="evidence" value="ECO:0007669"/>
    <property type="project" value="UniProtKB-UniRule"/>
</dbReference>
<dbReference type="InterPro" id="IPR004722">
    <property type="entry name" value="DHOase"/>
</dbReference>
<keyword evidence="5 6" id="KW-0665">Pyrimidine biosynthesis</keyword>